<dbReference type="EMBL" id="JAAIUW010000009">
    <property type="protein sequence ID" value="KAF7815995.1"/>
    <property type="molecule type" value="Genomic_DNA"/>
</dbReference>
<accession>A0A834T5U8</accession>
<dbReference type="InterPro" id="IPR053151">
    <property type="entry name" value="RNase_H-like"/>
</dbReference>
<protein>
    <submittedName>
        <fullName evidence="1">Ribonuclease H</fullName>
    </submittedName>
</protein>
<keyword evidence="2" id="KW-1185">Reference proteome</keyword>
<dbReference type="PANTHER" id="PTHR47723">
    <property type="entry name" value="OS05G0353850 PROTEIN"/>
    <property type="match status" value="1"/>
</dbReference>
<dbReference type="AlphaFoldDB" id="A0A834T5U8"/>
<reference evidence="1" key="1">
    <citation type="submission" date="2020-09" db="EMBL/GenBank/DDBJ databases">
        <title>Genome-Enabled Discovery of Anthraquinone Biosynthesis in Senna tora.</title>
        <authorList>
            <person name="Kang S.-H."/>
            <person name="Pandey R.P."/>
            <person name="Lee C.-M."/>
            <person name="Sim J.-S."/>
            <person name="Jeong J.-T."/>
            <person name="Choi B.-S."/>
            <person name="Jung M."/>
            <person name="Ginzburg D."/>
            <person name="Zhao K."/>
            <person name="Won S.Y."/>
            <person name="Oh T.-J."/>
            <person name="Yu Y."/>
            <person name="Kim N.-H."/>
            <person name="Lee O.R."/>
            <person name="Lee T.-H."/>
            <person name="Bashyal P."/>
            <person name="Kim T.-S."/>
            <person name="Lee W.-H."/>
            <person name="Kawkins C."/>
            <person name="Kim C.-K."/>
            <person name="Kim J.S."/>
            <person name="Ahn B.O."/>
            <person name="Rhee S.Y."/>
            <person name="Sohng J.K."/>
        </authorList>
    </citation>
    <scope>NUCLEOTIDE SEQUENCE</scope>
    <source>
        <tissue evidence="1">Leaf</tissue>
    </source>
</reference>
<dbReference type="Proteomes" id="UP000634136">
    <property type="component" value="Unassembled WGS sequence"/>
</dbReference>
<sequence>MGWNPPPANWVKLNADGSCLSTTGEIGAGGIIRNSEGQWIKGFPHFIGLVGVQFPPRTGVG</sequence>
<dbReference type="PANTHER" id="PTHR47723:SF19">
    <property type="entry name" value="POLYNUCLEOTIDYL TRANSFERASE, RIBONUCLEASE H-LIKE SUPERFAMILY PROTEIN"/>
    <property type="match status" value="1"/>
</dbReference>
<dbReference type="OrthoDB" id="1435619at2759"/>
<proteinExistence type="predicted"/>
<evidence type="ECO:0000313" key="2">
    <source>
        <dbReference type="Proteomes" id="UP000634136"/>
    </source>
</evidence>
<name>A0A834T5U8_9FABA</name>
<comment type="caution">
    <text evidence="1">The sequence shown here is derived from an EMBL/GenBank/DDBJ whole genome shotgun (WGS) entry which is preliminary data.</text>
</comment>
<gene>
    <name evidence="1" type="ORF">G2W53_029964</name>
</gene>
<organism evidence="1 2">
    <name type="scientific">Senna tora</name>
    <dbReference type="NCBI Taxonomy" id="362788"/>
    <lineage>
        <taxon>Eukaryota</taxon>
        <taxon>Viridiplantae</taxon>
        <taxon>Streptophyta</taxon>
        <taxon>Embryophyta</taxon>
        <taxon>Tracheophyta</taxon>
        <taxon>Spermatophyta</taxon>
        <taxon>Magnoliopsida</taxon>
        <taxon>eudicotyledons</taxon>
        <taxon>Gunneridae</taxon>
        <taxon>Pentapetalae</taxon>
        <taxon>rosids</taxon>
        <taxon>fabids</taxon>
        <taxon>Fabales</taxon>
        <taxon>Fabaceae</taxon>
        <taxon>Caesalpinioideae</taxon>
        <taxon>Cassia clade</taxon>
        <taxon>Senna</taxon>
    </lineage>
</organism>
<evidence type="ECO:0000313" key="1">
    <source>
        <dbReference type="EMBL" id="KAF7815995.1"/>
    </source>
</evidence>